<dbReference type="CDD" id="cd02440">
    <property type="entry name" value="AdoMet_MTases"/>
    <property type="match status" value="1"/>
</dbReference>
<evidence type="ECO:0000256" key="2">
    <source>
        <dbReference type="SAM" id="MobiDB-lite"/>
    </source>
</evidence>
<sequence>MAENHGVLGAVNDDVPGHQTTQSVPQLNHAVVSPIQTDGLDDKAQLQQRSVDRADAQHEQDDSTIRTSTNSSTGLSVDTDDSDAESALGDMSLASSSVSATSSVFKFVEKYGRTFHSYKEGKYYLPNDEQERNRLDLQHELASRLLDRKLYLAPIVKPARVLDIGTGTGIWAMEFAEAHPESDVLGTDLSPIQPAYVPPNCRFEIDDCEDDWVYTYKFDYIHGRYICPFLGNIPKLLASIYENLNPGGHVEIMETLMLMKAIDNSLDGHILKTWNTMLIEGIRKIGKDPLAAVNLKQWMTEAGFVNVTEKNFSVPANPWAKGEEQKIRGMMMSNNLSEVASGITTKIMTEVYGWSREKVEIFLTDVRAGLKDKSLHGYVPVLCVWGQKPLQ</sequence>
<feature type="region of interest" description="Disordered" evidence="2">
    <location>
        <begin position="1"/>
        <end position="28"/>
    </location>
</feature>
<dbReference type="GO" id="GO:0008168">
    <property type="term" value="F:methyltransferase activity"/>
    <property type="evidence" value="ECO:0007669"/>
    <property type="project" value="TreeGrafter"/>
</dbReference>
<protein>
    <recommendedName>
        <fullName evidence="5">Methyltransferase domain-containing protein</fullName>
    </recommendedName>
</protein>
<dbReference type="Gene3D" id="3.40.50.150">
    <property type="entry name" value="Vaccinia Virus protein VP39"/>
    <property type="match status" value="1"/>
</dbReference>
<dbReference type="STRING" id="177199.A0A420YL16"/>
<gene>
    <name evidence="3" type="ORF">DL546_008182</name>
</gene>
<dbReference type="EMBL" id="QVQW01000004">
    <property type="protein sequence ID" value="RKU48570.1"/>
    <property type="molecule type" value="Genomic_DNA"/>
</dbReference>
<dbReference type="InterPro" id="IPR029063">
    <property type="entry name" value="SAM-dependent_MTases_sf"/>
</dbReference>
<comment type="caution">
    <text evidence="3">The sequence shown here is derived from an EMBL/GenBank/DDBJ whole genome shotgun (WGS) entry which is preliminary data.</text>
</comment>
<accession>A0A420YL16</accession>
<proteinExistence type="inferred from homology"/>
<dbReference type="PANTHER" id="PTHR43591">
    <property type="entry name" value="METHYLTRANSFERASE"/>
    <property type="match status" value="1"/>
</dbReference>
<evidence type="ECO:0000313" key="4">
    <source>
        <dbReference type="Proteomes" id="UP000275385"/>
    </source>
</evidence>
<comment type="similarity">
    <text evidence="1">Belongs to the methyltransferase superfamily. LaeA methyltransferase family.</text>
</comment>
<feature type="region of interest" description="Disordered" evidence="2">
    <location>
        <begin position="46"/>
        <end position="83"/>
    </location>
</feature>
<evidence type="ECO:0000256" key="1">
    <source>
        <dbReference type="ARBA" id="ARBA00038158"/>
    </source>
</evidence>
<dbReference type="SUPFAM" id="SSF53335">
    <property type="entry name" value="S-adenosyl-L-methionine-dependent methyltransferases"/>
    <property type="match status" value="1"/>
</dbReference>
<feature type="compositionally biased region" description="Polar residues" evidence="2">
    <location>
        <begin position="65"/>
        <end position="76"/>
    </location>
</feature>
<dbReference type="AlphaFoldDB" id="A0A420YL16"/>
<name>A0A420YL16_9PEZI</name>
<reference evidence="3 4" key="1">
    <citation type="submission" date="2018-08" db="EMBL/GenBank/DDBJ databases">
        <title>Draft genome of the lignicolous fungus Coniochaeta pulveracea.</title>
        <authorList>
            <person name="Borstlap C.J."/>
            <person name="De Witt R.N."/>
            <person name="Botha A."/>
            <person name="Volschenk H."/>
        </authorList>
    </citation>
    <scope>NUCLEOTIDE SEQUENCE [LARGE SCALE GENOMIC DNA]</scope>
    <source>
        <strain evidence="3 4">CAB683</strain>
    </source>
</reference>
<dbReference type="Proteomes" id="UP000275385">
    <property type="component" value="Unassembled WGS sequence"/>
</dbReference>
<evidence type="ECO:0008006" key="5">
    <source>
        <dbReference type="Google" id="ProtNLM"/>
    </source>
</evidence>
<dbReference type="PANTHER" id="PTHR43591:SF102">
    <property type="entry name" value="S-ADENOSYL-L-METHIONINE-DEPENDENT METHYLTRANSFERASE"/>
    <property type="match status" value="1"/>
</dbReference>
<dbReference type="Pfam" id="PF13489">
    <property type="entry name" value="Methyltransf_23"/>
    <property type="match status" value="1"/>
</dbReference>
<dbReference type="OrthoDB" id="2013972at2759"/>
<organism evidence="3 4">
    <name type="scientific">Coniochaeta pulveracea</name>
    <dbReference type="NCBI Taxonomy" id="177199"/>
    <lineage>
        <taxon>Eukaryota</taxon>
        <taxon>Fungi</taxon>
        <taxon>Dikarya</taxon>
        <taxon>Ascomycota</taxon>
        <taxon>Pezizomycotina</taxon>
        <taxon>Sordariomycetes</taxon>
        <taxon>Sordariomycetidae</taxon>
        <taxon>Coniochaetales</taxon>
        <taxon>Coniochaetaceae</taxon>
        <taxon>Coniochaeta</taxon>
    </lineage>
</organism>
<feature type="compositionally biased region" description="Basic and acidic residues" evidence="2">
    <location>
        <begin position="46"/>
        <end position="64"/>
    </location>
</feature>
<keyword evidence="4" id="KW-1185">Reference proteome</keyword>
<evidence type="ECO:0000313" key="3">
    <source>
        <dbReference type="EMBL" id="RKU48570.1"/>
    </source>
</evidence>